<comment type="catalytic activity">
    <reaction evidence="17">
        <text>prephenate + H(+) = 3-phenylpyruvate + CO2 + H2O</text>
        <dbReference type="Rhea" id="RHEA:21648"/>
        <dbReference type="ChEBI" id="CHEBI:15377"/>
        <dbReference type="ChEBI" id="CHEBI:15378"/>
        <dbReference type="ChEBI" id="CHEBI:16526"/>
        <dbReference type="ChEBI" id="CHEBI:18005"/>
        <dbReference type="ChEBI" id="CHEBI:29934"/>
        <dbReference type="EC" id="4.2.1.51"/>
    </reaction>
</comment>
<dbReference type="InterPro" id="IPR010957">
    <property type="entry name" value="G/b/e-P-prot_chorismate_mutase"/>
</dbReference>
<evidence type="ECO:0000256" key="14">
    <source>
        <dbReference type="ARBA" id="ARBA00023268"/>
    </source>
</evidence>
<dbReference type="FunFam" id="3.30.70.260:FF:000012">
    <property type="entry name" value="Prephenate dehydratase"/>
    <property type="match status" value="1"/>
</dbReference>
<evidence type="ECO:0000256" key="9">
    <source>
        <dbReference type="ARBA" id="ARBA00022605"/>
    </source>
</evidence>
<evidence type="ECO:0000256" key="7">
    <source>
        <dbReference type="ARBA" id="ARBA00014401"/>
    </source>
</evidence>
<dbReference type="InterPro" id="IPR045865">
    <property type="entry name" value="ACT-like_dom_sf"/>
</dbReference>
<keyword evidence="11" id="KW-0584">Phenylalanine biosynthesis</keyword>
<dbReference type="FunFam" id="3.40.190.10:FF:000029">
    <property type="entry name" value="Chorismate mutase/Prephenate dehydratase"/>
    <property type="match status" value="1"/>
</dbReference>
<dbReference type="InterPro" id="IPR036263">
    <property type="entry name" value="Chorismate_II_sf"/>
</dbReference>
<keyword evidence="13" id="KW-0456">Lyase</keyword>
<dbReference type="GO" id="GO:0046417">
    <property type="term" value="P:chorismate metabolic process"/>
    <property type="evidence" value="ECO:0007669"/>
    <property type="project" value="InterPro"/>
</dbReference>
<feature type="domain" description="ACT" evidence="20">
    <location>
        <begin position="282"/>
        <end position="362"/>
    </location>
</feature>
<dbReference type="InterPro" id="IPR002912">
    <property type="entry name" value="ACT_dom"/>
</dbReference>
<dbReference type="EC" id="4.2.1.51" evidence="6"/>
<keyword evidence="12" id="KW-0413">Isomerase</keyword>
<evidence type="ECO:0000256" key="2">
    <source>
        <dbReference type="ARBA" id="ARBA00002364"/>
    </source>
</evidence>
<evidence type="ECO:0000256" key="11">
    <source>
        <dbReference type="ARBA" id="ARBA00023222"/>
    </source>
</evidence>
<dbReference type="InterPro" id="IPR018528">
    <property type="entry name" value="Preph_deHydtase_CS"/>
</dbReference>
<dbReference type="Pfam" id="PF01842">
    <property type="entry name" value="ACT"/>
    <property type="match status" value="1"/>
</dbReference>
<proteinExistence type="predicted"/>
<feature type="domain" description="Chorismate mutase" evidence="18">
    <location>
        <begin position="8"/>
        <end position="95"/>
    </location>
</feature>
<dbReference type="Pfam" id="PF01817">
    <property type="entry name" value="CM_2"/>
    <property type="match status" value="1"/>
</dbReference>
<keyword evidence="10" id="KW-0057">Aromatic amino acid biosynthesis</keyword>
<evidence type="ECO:0000256" key="12">
    <source>
        <dbReference type="ARBA" id="ARBA00023235"/>
    </source>
</evidence>
<dbReference type="UniPathway" id="UPA00120">
    <property type="reaction ID" value="UER00203"/>
</dbReference>
<evidence type="ECO:0000259" key="18">
    <source>
        <dbReference type="PROSITE" id="PS51168"/>
    </source>
</evidence>
<dbReference type="SMART" id="SM00830">
    <property type="entry name" value="CM_2"/>
    <property type="match status" value="1"/>
</dbReference>
<evidence type="ECO:0000259" key="19">
    <source>
        <dbReference type="PROSITE" id="PS51171"/>
    </source>
</evidence>
<organism evidence="21">
    <name type="scientific">mine drainage metagenome</name>
    <dbReference type="NCBI Taxonomy" id="410659"/>
    <lineage>
        <taxon>unclassified sequences</taxon>
        <taxon>metagenomes</taxon>
        <taxon>ecological metagenomes</taxon>
    </lineage>
</organism>
<dbReference type="InterPro" id="IPR008242">
    <property type="entry name" value="Chor_mutase/pphenate_deHydtase"/>
</dbReference>
<dbReference type="UniPathway" id="UPA00121">
    <property type="reaction ID" value="UER00345"/>
</dbReference>
<dbReference type="PANTHER" id="PTHR21022">
    <property type="entry name" value="PREPHENATE DEHYDRATASE P PROTEIN"/>
    <property type="match status" value="1"/>
</dbReference>
<dbReference type="PROSITE" id="PS51168">
    <property type="entry name" value="CHORISMATE_MUT_2"/>
    <property type="match status" value="1"/>
</dbReference>
<dbReference type="GO" id="GO:0005737">
    <property type="term" value="C:cytoplasm"/>
    <property type="evidence" value="ECO:0007669"/>
    <property type="project" value="UniProtKB-SubCell"/>
</dbReference>
<evidence type="ECO:0000256" key="3">
    <source>
        <dbReference type="ARBA" id="ARBA00004496"/>
    </source>
</evidence>
<dbReference type="PROSITE" id="PS51671">
    <property type="entry name" value="ACT"/>
    <property type="match status" value="1"/>
</dbReference>
<dbReference type="EMBL" id="MLJW01000103">
    <property type="protein sequence ID" value="OIQ99710.1"/>
    <property type="molecule type" value="Genomic_DNA"/>
</dbReference>
<dbReference type="GO" id="GO:0004106">
    <property type="term" value="F:chorismate mutase activity"/>
    <property type="evidence" value="ECO:0007669"/>
    <property type="project" value="UniProtKB-EC"/>
</dbReference>
<dbReference type="PROSITE" id="PS00858">
    <property type="entry name" value="PREPHENATE_DEHYDR_2"/>
    <property type="match status" value="1"/>
</dbReference>
<dbReference type="NCBIfam" id="NF008865">
    <property type="entry name" value="PRK11898.1"/>
    <property type="match status" value="1"/>
</dbReference>
<evidence type="ECO:0000256" key="13">
    <source>
        <dbReference type="ARBA" id="ARBA00023239"/>
    </source>
</evidence>
<keyword evidence="8" id="KW-0963">Cytoplasm</keyword>
<dbReference type="CDD" id="cd13630">
    <property type="entry name" value="PBP2_PDT_1"/>
    <property type="match status" value="1"/>
</dbReference>
<dbReference type="InterPro" id="IPR036979">
    <property type="entry name" value="CM_dom_sf"/>
</dbReference>
<evidence type="ECO:0000256" key="17">
    <source>
        <dbReference type="ARBA" id="ARBA00047848"/>
    </source>
</evidence>
<comment type="catalytic activity">
    <reaction evidence="1">
        <text>chorismate = prephenate</text>
        <dbReference type="Rhea" id="RHEA:13897"/>
        <dbReference type="ChEBI" id="CHEBI:29748"/>
        <dbReference type="ChEBI" id="CHEBI:29934"/>
        <dbReference type="EC" id="5.4.99.5"/>
    </reaction>
</comment>
<dbReference type="AlphaFoldDB" id="A0A1J5RUT6"/>
<comment type="caution">
    <text evidence="21">The sequence shown here is derived from an EMBL/GenBank/DDBJ whole genome shotgun (WGS) entry which is preliminary data.</text>
</comment>
<sequence length="366" mass="39173">MAEGSEKPEGRDELGRLRQGIDAIDLQVLDLINQRARLAHRIGEIKRGNLYRPEREAQVLRRLVEASAGPLPVAAVQHIFREIMSACLALEQPLAVAYLGPAGTFSESAARKHFGAAPTLTPYAAIDDAFRAVEAGNADYAVVPVENSTEGAIGRTLDLLLTSPLKICGEVNLRIHQNLLSSAPNLASVQRLYGHAQSLAQCHEWLNRNLVQLPRVPVASNAEGARLAAEDPGSAAIAGEAAAARYGLKVLAANIEDDPNNTTRFLVLAAHDAGPSGRDKTSLICSAQNRPGAMHALLAPLAAHGVSLTRLESRPARGFGGGRWEYIFYIDVEGHQQQPAVARALEELVRHTGFVKILGSYPAAAQ</sequence>
<reference evidence="21" key="1">
    <citation type="submission" date="2016-10" db="EMBL/GenBank/DDBJ databases">
        <title>Sequence of Gallionella enrichment culture.</title>
        <authorList>
            <person name="Poehlein A."/>
            <person name="Muehling M."/>
            <person name="Daniel R."/>
        </authorList>
    </citation>
    <scope>NUCLEOTIDE SEQUENCE</scope>
</reference>
<dbReference type="Gene3D" id="3.40.190.10">
    <property type="entry name" value="Periplasmic binding protein-like II"/>
    <property type="match status" value="2"/>
</dbReference>
<dbReference type="InterPro" id="IPR002701">
    <property type="entry name" value="CM_II_prokaryot"/>
</dbReference>
<comment type="pathway">
    <text evidence="4">Amino-acid biosynthesis; L-phenylalanine biosynthesis; phenylpyruvate from prephenate: step 1/1.</text>
</comment>
<evidence type="ECO:0000256" key="8">
    <source>
        <dbReference type="ARBA" id="ARBA00022490"/>
    </source>
</evidence>
<evidence type="ECO:0000256" key="10">
    <source>
        <dbReference type="ARBA" id="ARBA00023141"/>
    </source>
</evidence>
<protein>
    <recommendedName>
        <fullName evidence="7">Bifunctional chorismate mutase/prephenate dehydratase</fullName>
        <ecNumber evidence="6">4.2.1.51</ecNumber>
    </recommendedName>
    <alternativeName>
        <fullName evidence="16">Chorismate mutase-prephenate dehydratase</fullName>
    </alternativeName>
    <alternativeName>
        <fullName evidence="15">p-protein</fullName>
    </alternativeName>
</protein>
<evidence type="ECO:0000259" key="20">
    <source>
        <dbReference type="PROSITE" id="PS51671"/>
    </source>
</evidence>
<comment type="pathway">
    <text evidence="5">Metabolic intermediate biosynthesis; prephenate biosynthesis; prephenate from chorismate: step 1/1.</text>
</comment>
<dbReference type="PROSITE" id="PS51171">
    <property type="entry name" value="PREPHENATE_DEHYDR_3"/>
    <property type="match status" value="1"/>
</dbReference>
<feature type="domain" description="Prephenate dehydratase" evidence="19">
    <location>
        <begin position="95"/>
        <end position="270"/>
    </location>
</feature>
<comment type="subcellular location">
    <subcellularLocation>
        <location evidence="3">Cytoplasm</location>
    </subcellularLocation>
</comment>
<dbReference type="SUPFAM" id="SSF48600">
    <property type="entry name" value="Chorismate mutase II"/>
    <property type="match status" value="1"/>
</dbReference>
<evidence type="ECO:0000256" key="1">
    <source>
        <dbReference type="ARBA" id="ARBA00000824"/>
    </source>
</evidence>
<evidence type="ECO:0000256" key="6">
    <source>
        <dbReference type="ARBA" id="ARBA00013147"/>
    </source>
</evidence>
<dbReference type="SUPFAM" id="SSF55021">
    <property type="entry name" value="ACT-like"/>
    <property type="match status" value="1"/>
</dbReference>
<gene>
    <name evidence="21" type="primary">pheA_6</name>
    <name evidence="21" type="ORF">GALL_182900</name>
</gene>
<evidence type="ECO:0000313" key="21">
    <source>
        <dbReference type="EMBL" id="OIQ99710.1"/>
    </source>
</evidence>
<dbReference type="SUPFAM" id="SSF53850">
    <property type="entry name" value="Periplasmic binding protein-like II"/>
    <property type="match status" value="1"/>
</dbReference>
<dbReference type="Pfam" id="PF00800">
    <property type="entry name" value="PDT"/>
    <property type="match status" value="1"/>
</dbReference>
<evidence type="ECO:0000256" key="5">
    <source>
        <dbReference type="ARBA" id="ARBA00004817"/>
    </source>
</evidence>
<evidence type="ECO:0000256" key="4">
    <source>
        <dbReference type="ARBA" id="ARBA00004741"/>
    </source>
</evidence>
<dbReference type="Gene3D" id="1.20.59.10">
    <property type="entry name" value="Chorismate mutase"/>
    <property type="match status" value="1"/>
</dbReference>
<dbReference type="CDD" id="cd04905">
    <property type="entry name" value="ACT_CM-PDT"/>
    <property type="match status" value="1"/>
</dbReference>
<dbReference type="GO" id="GO:0004664">
    <property type="term" value="F:prephenate dehydratase activity"/>
    <property type="evidence" value="ECO:0007669"/>
    <property type="project" value="UniProtKB-EC"/>
</dbReference>
<evidence type="ECO:0000256" key="16">
    <source>
        <dbReference type="ARBA" id="ARBA00031520"/>
    </source>
</evidence>
<dbReference type="NCBIfam" id="TIGR01807">
    <property type="entry name" value="CM_P2"/>
    <property type="match status" value="1"/>
</dbReference>
<name>A0A1J5RUT6_9ZZZZ</name>
<keyword evidence="9" id="KW-0028">Amino-acid biosynthesis</keyword>
<evidence type="ECO:0000256" key="15">
    <source>
        <dbReference type="ARBA" id="ARBA00031175"/>
    </source>
</evidence>
<comment type="function">
    <text evidence="2">Catalyzes the Claisen rearrangement of chorismate to prephenate and the decarboxylation/dehydration of prephenate to phenylpyruvate.</text>
</comment>
<dbReference type="GO" id="GO:0009094">
    <property type="term" value="P:L-phenylalanine biosynthetic process"/>
    <property type="evidence" value="ECO:0007669"/>
    <property type="project" value="UniProtKB-UniPathway"/>
</dbReference>
<accession>A0A1J5RUT6</accession>
<dbReference type="Gene3D" id="3.30.70.260">
    <property type="match status" value="1"/>
</dbReference>
<dbReference type="PROSITE" id="PS00857">
    <property type="entry name" value="PREPHENATE_DEHYDR_1"/>
    <property type="match status" value="1"/>
</dbReference>
<keyword evidence="14" id="KW-0511">Multifunctional enzyme</keyword>
<dbReference type="PIRSF" id="PIRSF001500">
    <property type="entry name" value="Chor_mut_pdt_Ppr"/>
    <property type="match status" value="1"/>
</dbReference>
<dbReference type="InterPro" id="IPR001086">
    <property type="entry name" value="Preph_deHydtase"/>
</dbReference>
<dbReference type="PANTHER" id="PTHR21022:SF19">
    <property type="entry name" value="PREPHENATE DEHYDRATASE-RELATED"/>
    <property type="match status" value="1"/>
</dbReference>